<dbReference type="EMBL" id="AZFK01000042">
    <property type="protein sequence ID" value="KRL89746.1"/>
    <property type="molecule type" value="Genomic_DNA"/>
</dbReference>
<evidence type="ECO:0008006" key="3">
    <source>
        <dbReference type="Google" id="ProtNLM"/>
    </source>
</evidence>
<evidence type="ECO:0000313" key="1">
    <source>
        <dbReference type="EMBL" id="KRL89746.1"/>
    </source>
</evidence>
<gene>
    <name evidence="1" type="ORF">FC43_GL001590</name>
</gene>
<dbReference type="AlphaFoldDB" id="A0A0R1UGL0"/>
<organism evidence="1 2">
    <name type="scientific">Limosilactobacillus ingluviei DSM 15946</name>
    <dbReference type="NCBI Taxonomy" id="1423760"/>
    <lineage>
        <taxon>Bacteria</taxon>
        <taxon>Bacillati</taxon>
        <taxon>Bacillota</taxon>
        <taxon>Bacilli</taxon>
        <taxon>Lactobacillales</taxon>
        <taxon>Lactobacillaceae</taxon>
        <taxon>Limosilactobacillus</taxon>
    </lineage>
</organism>
<evidence type="ECO:0000313" key="2">
    <source>
        <dbReference type="Proteomes" id="UP000050816"/>
    </source>
</evidence>
<comment type="caution">
    <text evidence="1">The sequence shown here is derived from an EMBL/GenBank/DDBJ whole genome shotgun (WGS) entry which is preliminary data.</text>
</comment>
<dbReference type="Proteomes" id="UP000050816">
    <property type="component" value="Unassembled WGS sequence"/>
</dbReference>
<accession>A0A0R1UGL0</accession>
<sequence length="301" mass="33769">MTPTQLDQLHHAGRLLAQGANQAAVQELQTLYEQTDDFAVNRELTRALLAVEQYGTALTIANEQRAAYLASADLQEQLLTIELANHGFIRARQLAWQLPAPRQGAAQAQIADAEATLKAQAPQTLHTRLQHFYHLGDGGLLAQQRRFAEALRLPLAEFIQGSRFVLRDPFVKPLVKSTVVQSLVQLKVDQELTMLWLDDHEYPFTPAACLPLEAMPVVQAGYAELAKRFANSDPLTYQARLQTFNLHLALLYPFVDKAMIDPGRWIDEMSQPHQGPAATPTEQTIRRWQRRLNAQLAQLGL</sequence>
<proteinExistence type="predicted"/>
<reference evidence="1 2" key="1">
    <citation type="journal article" date="2015" name="Genome Announc.">
        <title>Expanding the biotechnology potential of lactobacilli through comparative genomics of 213 strains and associated genera.</title>
        <authorList>
            <person name="Sun Z."/>
            <person name="Harris H.M."/>
            <person name="McCann A."/>
            <person name="Guo C."/>
            <person name="Argimon S."/>
            <person name="Zhang W."/>
            <person name="Yang X."/>
            <person name="Jeffery I.B."/>
            <person name="Cooney J.C."/>
            <person name="Kagawa T.F."/>
            <person name="Liu W."/>
            <person name="Song Y."/>
            <person name="Salvetti E."/>
            <person name="Wrobel A."/>
            <person name="Rasinkangas P."/>
            <person name="Parkhill J."/>
            <person name="Rea M.C."/>
            <person name="O'Sullivan O."/>
            <person name="Ritari J."/>
            <person name="Douillard F.P."/>
            <person name="Paul Ross R."/>
            <person name="Yang R."/>
            <person name="Briner A.E."/>
            <person name="Felis G.E."/>
            <person name="de Vos W.M."/>
            <person name="Barrangou R."/>
            <person name="Klaenhammer T.R."/>
            <person name="Caufield P.W."/>
            <person name="Cui Y."/>
            <person name="Zhang H."/>
            <person name="O'Toole P.W."/>
        </authorList>
    </citation>
    <scope>NUCLEOTIDE SEQUENCE [LARGE SCALE GENOMIC DNA]</scope>
    <source>
        <strain evidence="1 2">DSM 15946</strain>
    </source>
</reference>
<protein>
    <recommendedName>
        <fullName evidence="3">TPR repeat-containing protein</fullName>
    </recommendedName>
</protein>
<dbReference type="RefSeq" id="WP_056954851.1">
    <property type="nucleotide sequence ID" value="NZ_AZFK01000042.1"/>
</dbReference>
<dbReference type="PATRIC" id="fig|1423760.3.peg.1663"/>
<name>A0A0R1UGL0_9LACO</name>